<dbReference type="EMBL" id="UWXJ01000002">
    <property type="protein sequence ID" value="VCZ28280.1"/>
    <property type="molecule type" value="Genomic_DNA"/>
</dbReference>
<dbReference type="RefSeq" id="WP_182408311.1">
    <property type="nucleotide sequence ID" value="NZ_CM017248.1"/>
</dbReference>
<dbReference type="Proteomes" id="UP000281521">
    <property type="component" value="Unassembled WGS sequence"/>
</dbReference>
<gene>
    <name evidence="1" type="ORF">BANRA_05454</name>
</gene>
<name>A0A3P5HBM8_ECOLX</name>
<accession>A0A3P5HBM8</accession>
<evidence type="ECO:0000313" key="2">
    <source>
        <dbReference type="Proteomes" id="UP000281521"/>
    </source>
</evidence>
<evidence type="ECO:0000313" key="1">
    <source>
        <dbReference type="EMBL" id="VCZ28280.1"/>
    </source>
</evidence>
<reference evidence="1 2" key="1">
    <citation type="submission" date="2018-10" db="EMBL/GenBank/DDBJ databases">
        <authorList>
            <person name="Noll B N."/>
        </authorList>
    </citation>
    <scope>NUCLEOTIDE SEQUENCE [LARGE SCALE GENOMIC DNA]</scope>
    <source>
        <strain evidence="1">Ecoli022</strain>
    </source>
</reference>
<proteinExistence type="predicted"/>
<sequence length="106" mass="12235">MSSYLLETLILDYYAGRTSCSSFVDMELEALFRHLGQSVRYSVNDPKGIQGDINSLSAEARKAISDRCYLDAQKVSEARWFENNKEYEKSINKWRDVFGPFFPVYG</sequence>
<protein>
    <submittedName>
        <fullName evidence="1">Uncharacterized protein</fullName>
    </submittedName>
</protein>
<organism evidence="1 2">
    <name type="scientific">Escherichia coli</name>
    <dbReference type="NCBI Taxonomy" id="562"/>
    <lineage>
        <taxon>Bacteria</taxon>
        <taxon>Pseudomonadati</taxon>
        <taxon>Pseudomonadota</taxon>
        <taxon>Gammaproteobacteria</taxon>
        <taxon>Enterobacterales</taxon>
        <taxon>Enterobacteriaceae</taxon>
        <taxon>Escherichia</taxon>
    </lineage>
</organism>
<dbReference type="AlphaFoldDB" id="A0A3P5HBM8"/>